<reference evidence="8" key="1">
    <citation type="journal article" date="2015" name="Nature">
        <title>Complex archaea that bridge the gap between prokaryotes and eukaryotes.</title>
        <authorList>
            <person name="Spang A."/>
            <person name="Saw J.H."/>
            <person name="Jorgensen S.L."/>
            <person name="Zaremba-Niedzwiedzka K."/>
            <person name="Martijn J."/>
            <person name="Lind A.E."/>
            <person name="van Eijk R."/>
            <person name="Schleper C."/>
            <person name="Guy L."/>
            <person name="Ettema T.J."/>
        </authorList>
    </citation>
    <scope>NUCLEOTIDE SEQUENCE</scope>
</reference>
<organism evidence="8">
    <name type="scientific">marine sediment metagenome</name>
    <dbReference type="NCBI Taxonomy" id="412755"/>
    <lineage>
        <taxon>unclassified sequences</taxon>
        <taxon>metagenomes</taxon>
        <taxon>ecological metagenomes</taxon>
    </lineage>
</organism>
<feature type="non-terminal residue" evidence="8">
    <location>
        <position position="1"/>
    </location>
</feature>
<keyword evidence="4 7" id="KW-0812">Transmembrane</keyword>
<evidence type="ECO:0000256" key="3">
    <source>
        <dbReference type="ARBA" id="ARBA00022448"/>
    </source>
</evidence>
<comment type="subcellular location">
    <subcellularLocation>
        <location evidence="1">Membrane</location>
        <topology evidence="1">Multi-pass membrane protein</topology>
    </subcellularLocation>
</comment>
<dbReference type="InterPro" id="IPR023043">
    <property type="entry name" value="NAD(P)H_OxRDtase_bac/plastid"/>
</dbReference>
<evidence type="ECO:0000256" key="6">
    <source>
        <dbReference type="ARBA" id="ARBA00023136"/>
    </source>
</evidence>
<feature type="transmembrane region" description="Helical" evidence="7">
    <location>
        <begin position="63"/>
        <end position="88"/>
    </location>
</feature>
<comment type="similarity">
    <text evidence="2">Belongs to the complex I subunit 3 family.</text>
</comment>
<dbReference type="GO" id="GO:0008137">
    <property type="term" value="F:NADH dehydrogenase (ubiquinone) activity"/>
    <property type="evidence" value="ECO:0007669"/>
    <property type="project" value="InterPro"/>
</dbReference>
<dbReference type="HAMAP" id="MF_01394">
    <property type="entry name" value="NDH1_NuoA"/>
    <property type="match status" value="1"/>
</dbReference>
<evidence type="ECO:0000256" key="2">
    <source>
        <dbReference type="ARBA" id="ARBA00008472"/>
    </source>
</evidence>
<keyword evidence="5 7" id="KW-1133">Transmembrane helix</keyword>
<feature type="transmembrane region" description="Helical" evidence="7">
    <location>
        <begin position="6"/>
        <end position="32"/>
    </location>
</feature>
<dbReference type="PANTHER" id="PTHR11058">
    <property type="entry name" value="NADH-UBIQUINONE OXIDOREDUCTASE CHAIN 3"/>
    <property type="match status" value="1"/>
</dbReference>
<evidence type="ECO:0008006" key="9">
    <source>
        <dbReference type="Google" id="ProtNLM"/>
    </source>
</evidence>
<dbReference type="InterPro" id="IPR000440">
    <property type="entry name" value="NADH_UbQ/plastoQ_OxRdtase_su3"/>
</dbReference>
<evidence type="ECO:0000256" key="5">
    <source>
        <dbReference type="ARBA" id="ARBA00022989"/>
    </source>
</evidence>
<feature type="transmembrane region" description="Helical" evidence="7">
    <location>
        <begin position="94"/>
        <end position="113"/>
    </location>
</feature>
<keyword evidence="3" id="KW-0813">Transport</keyword>
<name>A0A0F8W8K7_9ZZZZ</name>
<dbReference type="Gene3D" id="1.20.58.1610">
    <property type="entry name" value="NADH:ubiquinone/plastoquinone oxidoreductase, chain 3"/>
    <property type="match status" value="1"/>
</dbReference>
<evidence type="ECO:0000256" key="7">
    <source>
        <dbReference type="SAM" id="Phobius"/>
    </source>
</evidence>
<evidence type="ECO:0000313" key="8">
    <source>
        <dbReference type="EMBL" id="KKK44360.1"/>
    </source>
</evidence>
<comment type="caution">
    <text evidence="8">The sequence shown here is derived from an EMBL/GenBank/DDBJ whole genome shotgun (WGS) entry which is preliminary data.</text>
</comment>
<dbReference type="PANTHER" id="PTHR11058:SF9">
    <property type="entry name" value="NADH-UBIQUINONE OXIDOREDUCTASE CHAIN 3"/>
    <property type="match status" value="1"/>
</dbReference>
<dbReference type="GO" id="GO:0030964">
    <property type="term" value="C:NADH dehydrogenase complex"/>
    <property type="evidence" value="ECO:0007669"/>
    <property type="project" value="TreeGrafter"/>
</dbReference>
<evidence type="ECO:0000256" key="4">
    <source>
        <dbReference type="ARBA" id="ARBA00022692"/>
    </source>
</evidence>
<gene>
    <name evidence="8" type="ORF">LCGC14_3167230</name>
</gene>
<proteinExistence type="inferred from homology"/>
<keyword evidence="6 7" id="KW-0472">Membrane</keyword>
<sequence length="121" mass="13814">IQDLFADYVAVLIAAILGFLLVGGALIGNYILAPRQASRAKSLTYECGMLPIGRSRTQVHFRYYLFAILFLIFDIEAVFLFPWAVTFLDIGKAAFYEMLFFMLILGFGLLYAWKKGVLRWK</sequence>
<protein>
    <recommendedName>
        <fullName evidence="9">NADH-quinone oxidoreductase subunit</fullName>
    </recommendedName>
</protein>
<dbReference type="GO" id="GO:0016651">
    <property type="term" value="F:oxidoreductase activity, acting on NAD(P)H"/>
    <property type="evidence" value="ECO:0007669"/>
    <property type="project" value="InterPro"/>
</dbReference>
<dbReference type="InterPro" id="IPR038430">
    <property type="entry name" value="NDAH_ubi_oxred_su3_sf"/>
</dbReference>
<dbReference type="Pfam" id="PF00507">
    <property type="entry name" value="Oxidored_q4"/>
    <property type="match status" value="1"/>
</dbReference>
<accession>A0A0F8W8K7</accession>
<dbReference type="AlphaFoldDB" id="A0A0F8W8K7"/>
<evidence type="ECO:0000256" key="1">
    <source>
        <dbReference type="ARBA" id="ARBA00004141"/>
    </source>
</evidence>
<dbReference type="EMBL" id="LAZR01070186">
    <property type="protein sequence ID" value="KKK44360.1"/>
    <property type="molecule type" value="Genomic_DNA"/>
</dbReference>